<gene>
    <name evidence="1" type="ORF">LCGC14_0251490</name>
</gene>
<organism evidence="1">
    <name type="scientific">marine sediment metagenome</name>
    <dbReference type="NCBI Taxonomy" id="412755"/>
    <lineage>
        <taxon>unclassified sequences</taxon>
        <taxon>metagenomes</taxon>
        <taxon>ecological metagenomes</taxon>
    </lineage>
</organism>
<name>A0A0F9UKV5_9ZZZZ</name>
<evidence type="ECO:0000313" key="1">
    <source>
        <dbReference type="EMBL" id="KKN88077.1"/>
    </source>
</evidence>
<comment type="caution">
    <text evidence="1">The sequence shown here is derived from an EMBL/GenBank/DDBJ whole genome shotgun (WGS) entry which is preliminary data.</text>
</comment>
<dbReference type="EMBL" id="LAZR01000131">
    <property type="protein sequence ID" value="KKN88077.1"/>
    <property type="molecule type" value="Genomic_DNA"/>
</dbReference>
<reference evidence="1" key="1">
    <citation type="journal article" date="2015" name="Nature">
        <title>Complex archaea that bridge the gap between prokaryotes and eukaryotes.</title>
        <authorList>
            <person name="Spang A."/>
            <person name="Saw J.H."/>
            <person name="Jorgensen S.L."/>
            <person name="Zaremba-Niedzwiedzka K."/>
            <person name="Martijn J."/>
            <person name="Lind A.E."/>
            <person name="van Eijk R."/>
            <person name="Schleper C."/>
            <person name="Guy L."/>
            <person name="Ettema T.J."/>
        </authorList>
    </citation>
    <scope>NUCLEOTIDE SEQUENCE</scope>
</reference>
<protein>
    <submittedName>
        <fullName evidence="1">Uncharacterized protein</fullName>
    </submittedName>
</protein>
<proteinExistence type="predicted"/>
<accession>A0A0F9UKV5</accession>
<sequence length="148" mass="16000">MPVPYLPPGQADLPAERFILFADTGDLVQRIDESQVQQDGASFDGIWESGTLNQVDEGKVFELSVLEIWYAGPATTISISASGDGGETFSTPEVVTLPVTTKEVAVVAVGLGVTGRDLRFKIELDTNVLVNIYGYRPHLVDRGDLIFS</sequence>
<dbReference type="AlphaFoldDB" id="A0A0F9UKV5"/>